<organism evidence="3 4">
    <name type="scientific">Steinernema hermaphroditum</name>
    <dbReference type="NCBI Taxonomy" id="289476"/>
    <lineage>
        <taxon>Eukaryota</taxon>
        <taxon>Metazoa</taxon>
        <taxon>Ecdysozoa</taxon>
        <taxon>Nematoda</taxon>
        <taxon>Chromadorea</taxon>
        <taxon>Rhabditida</taxon>
        <taxon>Tylenchina</taxon>
        <taxon>Panagrolaimomorpha</taxon>
        <taxon>Strongyloidoidea</taxon>
        <taxon>Steinernematidae</taxon>
        <taxon>Steinernema</taxon>
    </lineage>
</organism>
<sequence length="309" mass="33042">METVPNLSLVTLLTLLTCTASTGIDELIYDSGSFQGDARCTGDCLQYPVYRETARAASENILVPTSASLDTAIQIALLDTSETETEPALSTQATEASYTAHGESTMPPSSVAELLASVDLTTSFVTSTRESSDDERINEPQNASPHNGFSISPLALLTTLRGDSNHISSPSSSSLMTLPATVPSSSLYRSTAFDVPVTDIPEPTDQGPSSEIANVRFPTIGSSLQHTSAALDILPTTMTLQQVTTSLPHPVTEIPRELSNITLLVTILDQLNYKAIADFKDGHGGSDVQFLFKQFLTNQKKIVEVISKM</sequence>
<comment type="caution">
    <text evidence="3">The sequence shown here is derived from an EMBL/GenBank/DDBJ whole genome shotgun (WGS) entry which is preliminary data.</text>
</comment>
<feature type="signal peptide" evidence="2">
    <location>
        <begin position="1"/>
        <end position="21"/>
    </location>
</feature>
<name>A0AA39LK94_9BILA</name>
<dbReference type="AlphaFoldDB" id="A0AA39LK94"/>
<evidence type="ECO:0000256" key="1">
    <source>
        <dbReference type="SAM" id="MobiDB-lite"/>
    </source>
</evidence>
<evidence type="ECO:0000313" key="4">
    <source>
        <dbReference type="Proteomes" id="UP001175271"/>
    </source>
</evidence>
<proteinExistence type="predicted"/>
<feature type="compositionally biased region" description="Polar residues" evidence="1">
    <location>
        <begin position="139"/>
        <end position="149"/>
    </location>
</feature>
<accession>A0AA39LK94</accession>
<keyword evidence="4" id="KW-1185">Reference proteome</keyword>
<dbReference type="EMBL" id="JAUCMV010000005">
    <property type="protein sequence ID" value="KAK0400308.1"/>
    <property type="molecule type" value="Genomic_DNA"/>
</dbReference>
<evidence type="ECO:0000313" key="3">
    <source>
        <dbReference type="EMBL" id="KAK0400308.1"/>
    </source>
</evidence>
<dbReference type="Proteomes" id="UP001175271">
    <property type="component" value="Unassembled WGS sequence"/>
</dbReference>
<protein>
    <submittedName>
        <fullName evidence="3">Uncharacterized protein</fullName>
    </submittedName>
</protein>
<feature type="region of interest" description="Disordered" evidence="1">
    <location>
        <begin position="127"/>
        <end position="149"/>
    </location>
</feature>
<evidence type="ECO:0000256" key="2">
    <source>
        <dbReference type="SAM" id="SignalP"/>
    </source>
</evidence>
<gene>
    <name evidence="3" type="ORF">QR680_003449</name>
</gene>
<feature type="chain" id="PRO_5041424529" evidence="2">
    <location>
        <begin position="22"/>
        <end position="309"/>
    </location>
</feature>
<keyword evidence="2" id="KW-0732">Signal</keyword>
<reference evidence="3" key="1">
    <citation type="submission" date="2023-06" db="EMBL/GenBank/DDBJ databases">
        <title>Genomic analysis of the entomopathogenic nematode Steinernema hermaphroditum.</title>
        <authorList>
            <person name="Schwarz E.M."/>
            <person name="Heppert J.K."/>
            <person name="Baniya A."/>
            <person name="Schwartz H.T."/>
            <person name="Tan C.-H."/>
            <person name="Antoshechkin I."/>
            <person name="Sternberg P.W."/>
            <person name="Goodrich-Blair H."/>
            <person name="Dillman A.R."/>
        </authorList>
    </citation>
    <scope>NUCLEOTIDE SEQUENCE</scope>
    <source>
        <strain evidence="3">PS9179</strain>
        <tissue evidence="3">Whole animal</tissue>
    </source>
</reference>